<accession>A0ABN6Q8X7</accession>
<proteinExistence type="predicted"/>
<evidence type="ECO:0008006" key="3">
    <source>
        <dbReference type="Google" id="ProtNLM"/>
    </source>
</evidence>
<keyword evidence="2" id="KW-1185">Reference proteome</keyword>
<dbReference type="Proteomes" id="UP001055453">
    <property type="component" value="Chromosome"/>
</dbReference>
<name>A0ABN6Q8X7_NOSCO</name>
<evidence type="ECO:0000313" key="1">
    <source>
        <dbReference type="EMBL" id="BDI19284.1"/>
    </source>
</evidence>
<dbReference type="RefSeq" id="WP_251956714.1">
    <property type="nucleotide sequence ID" value="NZ_AP025732.1"/>
</dbReference>
<organism evidence="1 2">
    <name type="scientific">Nostoc cf. commune SO-36</name>
    <dbReference type="NCBI Taxonomy" id="449208"/>
    <lineage>
        <taxon>Bacteria</taxon>
        <taxon>Bacillati</taxon>
        <taxon>Cyanobacteriota</taxon>
        <taxon>Cyanophyceae</taxon>
        <taxon>Nostocales</taxon>
        <taxon>Nostocaceae</taxon>
        <taxon>Nostoc</taxon>
    </lineage>
</organism>
<sequence length="154" mass="16750">MKTRTTKRLVGGILTIGIIGLLRSQSLFALPVSQAQPNSSQDYVLPYRGSWTGTFRTVGSQGQILVFIDPAGKLYGSLKSNDGENFAQISGSHRGSKFHLVFTPPPSSLNQFGTASPYTVDATAKWEQGVSRFVISAPTRTGHSQLYTFEKSIH</sequence>
<gene>
    <name evidence="1" type="ORF">ANSO36C_50860</name>
</gene>
<dbReference type="EMBL" id="AP025732">
    <property type="protein sequence ID" value="BDI19284.1"/>
    <property type="molecule type" value="Genomic_DNA"/>
</dbReference>
<reference evidence="1" key="1">
    <citation type="submission" date="2022-04" db="EMBL/GenBank/DDBJ databases">
        <title>Complete genome sequence of a cyanobacterium, Nostoc sp. SO-36, isolated in Antarctica.</title>
        <authorList>
            <person name="Kanesaki Y."/>
            <person name="Effendi D."/>
            <person name="Sakamoto T."/>
            <person name="Ohtani S."/>
            <person name="Awai K."/>
        </authorList>
    </citation>
    <scope>NUCLEOTIDE SEQUENCE</scope>
    <source>
        <strain evidence="1">SO-36</strain>
    </source>
</reference>
<evidence type="ECO:0000313" key="2">
    <source>
        <dbReference type="Proteomes" id="UP001055453"/>
    </source>
</evidence>
<protein>
    <recommendedName>
        <fullName evidence="3">DUF1579 domain-containing protein</fullName>
    </recommendedName>
</protein>